<name>A0A840HYJ1_9SPHN</name>
<dbReference type="SMART" id="SM00347">
    <property type="entry name" value="HTH_MARR"/>
    <property type="match status" value="1"/>
</dbReference>
<comment type="caution">
    <text evidence="5">The sequence shown here is derived from an EMBL/GenBank/DDBJ whole genome shotgun (WGS) entry which is preliminary data.</text>
</comment>
<evidence type="ECO:0000313" key="6">
    <source>
        <dbReference type="Proteomes" id="UP000575068"/>
    </source>
</evidence>
<protein>
    <submittedName>
        <fullName evidence="5">DNA-binding MarR family transcriptional regulator</fullName>
    </submittedName>
</protein>
<keyword evidence="6" id="KW-1185">Reference proteome</keyword>
<evidence type="ECO:0000256" key="2">
    <source>
        <dbReference type="ARBA" id="ARBA00023125"/>
    </source>
</evidence>
<dbReference type="SUPFAM" id="SSF46785">
    <property type="entry name" value="Winged helix' DNA-binding domain"/>
    <property type="match status" value="1"/>
</dbReference>
<dbReference type="EMBL" id="JACHOV010000012">
    <property type="protein sequence ID" value="MBB4642639.1"/>
    <property type="molecule type" value="Genomic_DNA"/>
</dbReference>
<dbReference type="Gene3D" id="1.10.10.10">
    <property type="entry name" value="Winged helix-like DNA-binding domain superfamily/Winged helix DNA-binding domain"/>
    <property type="match status" value="1"/>
</dbReference>
<accession>A0A840HYJ1</accession>
<dbReference type="InterPro" id="IPR036390">
    <property type="entry name" value="WH_DNA-bd_sf"/>
</dbReference>
<keyword evidence="2 5" id="KW-0238">DNA-binding</keyword>
<keyword evidence="1" id="KW-0805">Transcription regulation</keyword>
<dbReference type="Proteomes" id="UP000575068">
    <property type="component" value="Unassembled WGS sequence"/>
</dbReference>
<reference evidence="5 6" key="1">
    <citation type="submission" date="2020-08" db="EMBL/GenBank/DDBJ databases">
        <title>Genomic Encyclopedia of Type Strains, Phase IV (KMG-IV): sequencing the most valuable type-strain genomes for metagenomic binning, comparative biology and taxonomic classification.</title>
        <authorList>
            <person name="Goeker M."/>
        </authorList>
    </citation>
    <scope>NUCLEOTIDE SEQUENCE [LARGE SCALE GENOMIC DNA]</scope>
    <source>
        <strain evidence="5 6">DSM 7465</strain>
    </source>
</reference>
<feature type="domain" description="HTH marR-type" evidence="4">
    <location>
        <begin position="69"/>
        <end position="161"/>
    </location>
</feature>
<organism evidence="5 6">
    <name type="scientific">Rhizorhapis suberifaciens</name>
    <name type="common">corky root of lettuce</name>
    <dbReference type="NCBI Taxonomy" id="13656"/>
    <lineage>
        <taxon>Bacteria</taxon>
        <taxon>Pseudomonadati</taxon>
        <taxon>Pseudomonadota</taxon>
        <taxon>Alphaproteobacteria</taxon>
        <taxon>Sphingomonadales</taxon>
        <taxon>Sphingomonadaceae</taxon>
        <taxon>Rhizorhapis</taxon>
    </lineage>
</organism>
<dbReference type="InterPro" id="IPR036388">
    <property type="entry name" value="WH-like_DNA-bd_sf"/>
</dbReference>
<dbReference type="Pfam" id="PF13463">
    <property type="entry name" value="HTH_27"/>
    <property type="match status" value="1"/>
</dbReference>
<gene>
    <name evidence="5" type="ORF">HNQ99_002975</name>
</gene>
<evidence type="ECO:0000256" key="1">
    <source>
        <dbReference type="ARBA" id="ARBA00023015"/>
    </source>
</evidence>
<keyword evidence="3" id="KW-0804">Transcription</keyword>
<dbReference type="GO" id="GO:0003700">
    <property type="term" value="F:DNA-binding transcription factor activity"/>
    <property type="evidence" value="ECO:0007669"/>
    <property type="project" value="InterPro"/>
</dbReference>
<evidence type="ECO:0000259" key="4">
    <source>
        <dbReference type="SMART" id="SM00347"/>
    </source>
</evidence>
<evidence type="ECO:0000256" key="3">
    <source>
        <dbReference type="ARBA" id="ARBA00023163"/>
    </source>
</evidence>
<dbReference type="InterPro" id="IPR000835">
    <property type="entry name" value="HTH_MarR-typ"/>
</dbReference>
<proteinExistence type="predicted"/>
<sequence>MQVMLVVGDFMELPCEEYARHVLEDRTDINAEQLKGDMIKRLASTRRGSEEPTIALAETLILMRRRREEALGRELFADPAWDILLDLYVARSRNRPISISSLCIAASVPATTALRWINSLAERGWLIREADPNDGRRMYVRLTDEASSKMRDFLNSCLTAE</sequence>
<dbReference type="InterPro" id="IPR023187">
    <property type="entry name" value="Tscrpt_reg_MarR-type_CS"/>
</dbReference>
<evidence type="ECO:0000313" key="5">
    <source>
        <dbReference type="EMBL" id="MBB4642639.1"/>
    </source>
</evidence>
<dbReference type="PROSITE" id="PS01117">
    <property type="entry name" value="HTH_MARR_1"/>
    <property type="match status" value="1"/>
</dbReference>
<dbReference type="GO" id="GO:0003677">
    <property type="term" value="F:DNA binding"/>
    <property type="evidence" value="ECO:0007669"/>
    <property type="project" value="UniProtKB-KW"/>
</dbReference>
<dbReference type="AlphaFoldDB" id="A0A840HYJ1"/>